<sequence>MLRSVFAKTAYDQRRSLLGWVAAIVLLVLMYAGIWPSIRDQPSMSDFLNTMPEAFRSLFASSGADMSTPVGYIQIEFMSFIGPTLVIVYAVAQGSRAVAGEEDRRTMDLLLAEPVSRSRLLLEKATAMVAGTVVLTATLGLALVVEGQLFDMVIPVDRIGAAMLHLALLGLVFGAIALAIGAVTGDVGLSRAVPAGIAVVGYLVNGLGPMVSWLEPLQRYSPFFQYIGHDPLRTGVSGPAAAVAAATVLVLVALAVVGFRRRDVHG</sequence>
<name>A0A1H9S1X3_9MICO</name>
<feature type="transmembrane region" description="Helical" evidence="1">
    <location>
        <begin position="71"/>
        <end position="92"/>
    </location>
</feature>
<keyword evidence="3" id="KW-1185">Reference proteome</keyword>
<dbReference type="AlphaFoldDB" id="A0A1H9S1X3"/>
<organism evidence="2 3">
    <name type="scientific">Pedococcus cremeus</name>
    <dbReference type="NCBI Taxonomy" id="587636"/>
    <lineage>
        <taxon>Bacteria</taxon>
        <taxon>Bacillati</taxon>
        <taxon>Actinomycetota</taxon>
        <taxon>Actinomycetes</taxon>
        <taxon>Micrococcales</taxon>
        <taxon>Intrasporangiaceae</taxon>
        <taxon>Pedococcus</taxon>
    </lineage>
</organism>
<dbReference type="Proteomes" id="UP000199019">
    <property type="component" value="Unassembled WGS sequence"/>
</dbReference>
<keyword evidence="1" id="KW-0472">Membrane</keyword>
<dbReference type="STRING" id="587636.SAMN05216199_1228"/>
<evidence type="ECO:0000313" key="3">
    <source>
        <dbReference type="Proteomes" id="UP000199019"/>
    </source>
</evidence>
<dbReference type="GO" id="GO:0140359">
    <property type="term" value="F:ABC-type transporter activity"/>
    <property type="evidence" value="ECO:0007669"/>
    <property type="project" value="InterPro"/>
</dbReference>
<accession>A0A1H9S1X3</accession>
<dbReference type="RefSeq" id="WP_091756196.1">
    <property type="nucleotide sequence ID" value="NZ_FOHB01000001.1"/>
</dbReference>
<feature type="transmembrane region" description="Helical" evidence="1">
    <location>
        <begin position="127"/>
        <end position="150"/>
    </location>
</feature>
<dbReference type="OrthoDB" id="3686802at2"/>
<feature type="transmembrane region" description="Helical" evidence="1">
    <location>
        <begin position="240"/>
        <end position="259"/>
    </location>
</feature>
<dbReference type="Pfam" id="PF12679">
    <property type="entry name" value="ABC2_membrane_2"/>
    <property type="match status" value="1"/>
</dbReference>
<dbReference type="PANTHER" id="PTHR43471:SF1">
    <property type="entry name" value="ABC TRANSPORTER PERMEASE PROTEIN NOSY-RELATED"/>
    <property type="match status" value="1"/>
</dbReference>
<feature type="transmembrane region" description="Helical" evidence="1">
    <location>
        <begin position="17"/>
        <end position="38"/>
    </location>
</feature>
<gene>
    <name evidence="2" type="ORF">SAMN05216199_1228</name>
</gene>
<dbReference type="PANTHER" id="PTHR43471">
    <property type="entry name" value="ABC TRANSPORTER PERMEASE"/>
    <property type="match status" value="1"/>
</dbReference>
<keyword evidence="1" id="KW-1133">Transmembrane helix</keyword>
<protein>
    <submittedName>
        <fullName evidence="2">ABC-2 type transport system permease protein</fullName>
    </submittedName>
</protein>
<evidence type="ECO:0000256" key="1">
    <source>
        <dbReference type="SAM" id="Phobius"/>
    </source>
</evidence>
<keyword evidence="1" id="KW-0812">Transmembrane</keyword>
<reference evidence="3" key="1">
    <citation type="submission" date="2016-10" db="EMBL/GenBank/DDBJ databases">
        <authorList>
            <person name="Varghese N."/>
            <person name="Submissions S."/>
        </authorList>
    </citation>
    <scope>NUCLEOTIDE SEQUENCE [LARGE SCALE GENOMIC DNA]</scope>
    <source>
        <strain evidence="3">CGMCC 1.6963</strain>
    </source>
</reference>
<dbReference type="GO" id="GO:0005886">
    <property type="term" value="C:plasma membrane"/>
    <property type="evidence" value="ECO:0007669"/>
    <property type="project" value="UniProtKB-SubCell"/>
</dbReference>
<feature type="transmembrane region" description="Helical" evidence="1">
    <location>
        <begin position="162"/>
        <end position="183"/>
    </location>
</feature>
<feature type="transmembrane region" description="Helical" evidence="1">
    <location>
        <begin position="195"/>
        <end position="214"/>
    </location>
</feature>
<proteinExistence type="predicted"/>
<dbReference type="EMBL" id="FOHB01000001">
    <property type="protein sequence ID" value="SER79056.1"/>
    <property type="molecule type" value="Genomic_DNA"/>
</dbReference>
<evidence type="ECO:0000313" key="2">
    <source>
        <dbReference type="EMBL" id="SER79056.1"/>
    </source>
</evidence>